<dbReference type="GO" id="GO:0015074">
    <property type="term" value="P:DNA integration"/>
    <property type="evidence" value="ECO:0007669"/>
    <property type="project" value="InterPro"/>
</dbReference>
<protein>
    <recommendedName>
        <fullName evidence="1">Integrase catalytic domain-containing protein</fullName>
    </recommendedName>
</protein>
<evidence type="ECO:0000259" key="1">
    <source>
        <dbReference type="PROSITE" id="PS50994"/>
    </source>
</evidence>
<dbReference type="InterPro" id="IPR036397">
    <property type="entry name" value="RNaseH_sf"/>
</dbReference>
<sequence>MLLRIQKYGFTVKYVPGKDIPIAVGLSHLPIHGGEIPNIKVTIHEIAGVSESRLEKIRDMTKCNETLQVLTSTVANGWPQYRNQCPEDTVPFWNFRDEIVVLNGVLLKGNRVIIPKNKQEEGLMKIHTGHQGNEKCRLRARDTVYWCGINADFDNMVKKCNVRQHNQPAQQKEELVPIDAIHPWEIVGSDMFHWREFGIPDIFISDNARQYDSAEFRKFEAEYEFKQETSSPIYPQCNGKAERYVGVVKKTLQKAYEAREDSPSHCSVFVRLPS</sequence>
<evidence type="ECO:0000313" key="3">
    <source>
        <dbReference type="Proteomes" id="UP001209878"/>
    </source>
</evidence>
<feature type="domain" description="Integrase catalytic" evidence="1">
    <location>
        <begin position="190"/>
        <end position="274"/>
    </location>
</feature>
<dbReference type="Proteomes" id="UP001209878">
    <property type="component" value="Unassembled WGS sequence"/>
</dbReference>
<dbReference type="InterPro" id="IPR012337">
    <property type="entry name" value="RNaseH-like_sf"/>
</dbReference>
<reference evidence="2" key="1">
    <citation type="journal article" date="2023" name="Mol. Biol. Evol.">
        <title>Third-Generation Sequencing Reveals the Adaptive Role of the Epigenome in Three Deep-Sea Polychaetes.</title>
        <authorList>
            <person name="Perez M."/>
            <person name="Aroh O."/>
            <person name="Sun Y."/>
            <person name="Lan Y."/>
            <person name="Juniper S.K."/>
            <person name="Young C.R."/>
            <person name="Angers B."/>
            <person name="Qian P.Y."/>
        </authorList>
    </citation>
    <scope>NUCLEOTIDE SEQUENCE</scope>
    <source>
        <strain evidence="2">R07B-5</strain>
    </source>
</reference>
<organism evidence="2 3">
    <name type="scientific">Ridgeia piscesae</name>
    <name type="common">Tubeworm</name>
    <dbReference type="NCBI Taxonomy" id="27915"/>
    <lineage>
        <taxon>Eukaryota</taxon>
        <taxon>Metazoa</taxon>
        <taxon>Spiralia</taxon>
        <taxon>Lophotrochozoa</taxon>
        <taxon>Annelida</taxon>
        <taxon>Polychaeta</taxon>
        <taxon>Sedentaria</taxon>
        <taxon>Canalipalpata</taxon>
        <taxon>Sabellida</taxon>
        <taxon>Siboglinidae</taxon>
        <taxon>Ridgeia</taxon>
    </lineage>
</organism>
<name>A0AAD9NZ50_RIDPI</name>
<dbReference type="InterPro" id="IPR041588">
    <property type="entry name" value="Integrase_H2C2"/>
</dbReference>
<proteinExistence type="predicted"/>
<dbReference type="Gene3D" id="3.30.420.10">
    <property type="entry name" value="Ribonuclease H-like superfamily/Ribonuclease H"/>
    <property type="match status" value="1"/>
</dbReference>
<dbReference type="AlphaFoldDB" id="A0AAD9NZ50"/>
<dbReference type="InterPro" id="IPR001584">
    <property type="entry name" value="Integrase_cat-core"/>
</dbReference>
<gene>
    <name evidence="2" type="ORF">NP493_244g02013</name>
</gene>
<dbReference type="SUPFAM" id="SSF53098">
    <property type="entry name" value="Ribonuclease H-like"/>
    <property type="match status" value="1"/>
</dbReference>
<dbReference type="PANTHER" id="PTHR37984">
    <property type="entry name" value="PROTEIN CBG26694"/>
    <property type="match status" value="1"/>
</dbReference>
<dbReference type="FunFam" id="1.10.340.70:FF:000003">
    <property type="entry name" value="Protein CBG25708"/>
    <property type="match status" value="1"/>
</dbReference>
<dbReference type="InterPro" id="IPR050951">
    <property type="entry name" value="Retrovirus_Pol_polyprotein"/>
</dbReference>
<evidence type="ECO:0000313" key="2">
    <source>
        <dbReference type="EMBL" id="KAK2185168.1"/>
    </source>
</evidence>
<dbReference type="PANTHER" id="PTHR37984:SF7">
    <property type="entry name" value="INTEGRASE CATALYTIC DOMAIN-CONTAINING PROTEIN"/>
    <property type="match status" value="1"/>
</dbReference>
<dbReference type="GO" id="GO:0003676">
    <property type="term" value="F:nucleic acid binding"/>
    <property type="evidence" value="ECO:0007669"/>
    <property type="project" value="InterPro"/>
</dbReference>
<accession>A0AAD9NZ50</accession>
<comment type="caution">
    <text evidence="2">The sequence shown here is derived from an EMBL/GenBank/DDBJ whole genome shotgun (WGS) entry which is preliminary data.</text>
</comment>
<keyword evidence="3" id="KW-1185">Reference proteome</keyword>
<dbReference type="PROSITE" id="PS50994">
    <property type="entry name" value="INTEGRASE"/>
    <property type="match status" value="1"/>
</dbReference>
<dbReference type="EMBL" id="JAODUO010000243">
    <property type="protein sequence ID" value="KAK2185168.1"/>
    <property type="molecule type" value="Genomic_DNA"/>
</dbReference>
<dbReference type="Pfam" id="PF17921">
    <property type="entry name" value="Integrase_H2C2"/>
    <property type="match status" value="1"/>
</dbReference>
<dbReference type="Gene3D" id="1.10.340.70">
    <property type="match status" value="1"/>
</dbReference>